<sequence>MKTIKKILCSALTGFVFSSGVFAGSVTLDWGLGSQSIPVPDEVADIINANKAAIEQALAANGATVGDVNNAAAEIIAAYNSLSSYGINVTNPIKTAKSGLNDFCDDIGDSLPNSQTQQNVWAEAWIGKILPLPHFGFGINTGVSRLDVSSLKDTANALGIGVDGLNDGVVFPTVTADFRVGGFVFPFDVGFTFCSIDTSKMGAFDRIFDPASIDFFTIGGDVRYALLEGGGITPKVSVGGGFYYTNGGVSVKDSRAAADLDFNSTTLFVSSQVSSKVLFLVPFAGARVLFSKTNVDWSIDADWSKIYTGQNAALLQKAQNWGLLPTKFSGSGDTSFVEGIRPQLYGGVGFNIFVVDLTFSLSYDFAAKIPAGALSLRFSL</sequence>
<name>A0A975F453_9SPIR</name>
<reference evidence="2 3" key="1">
    <citation type="journal article" date="2021" name="Microbiol. Resour. Announc.">
        <title>Complete Genome Sequences of Three Human Oral Treponema parvum Isolates.</title>
        <authorList>
            <person name="Zeng H."/>
            <person name="Watt R.M."/>
        </authorList>
    </citation>
    <scope>NUCLEOTIDE SEQUENCE [LARGE SCALE GENOMIC DNA]</scope>
    <source>
        <strain evidence="2 3">ATCC 700770</strain>
    </source>
</reference>
<dbReference type="KEGG" id="tpav:HRQ91_06120"/>
<accession>A0A975F453</accession>
<evidence type="ECO:0000313" key="3">
    <source>
        <dbReference type="Proteomes" id="UP000671908"/>
    </source>
</evidence>
<evidence type="ECO:0000256" key="1">
    <source>
        <dbReference type="SAM" id="SignalP"/>
    </source>
</evidence>
<protein>
    <submittedName>
        <fullName evidence="2">Uncharacterized protein</fullName>
    </submittedName>
</protein>
<keyword evidence="1" id="KW-0732">Signal</keyword>
<dbReference type="RefSeq" id="WP_210118758.1">
    <property type="nucleotide sequence ID" value="NZ_CP054142.1"/>
</dbReference>
<evidence type="ECO:0000313" key="2">
    <source>
        <dbReference type="EMBL" id="QTQ14065.1"/>
    </source>
</evidence>
<feature type="signal peptide" evidence="1">
    <location>
        <begin position="1"/>
        <end position="23"/>
    </location>
</feature>
<proteinExistence type="predicted"/>
<gene>
    <name evidence="2" type="ORF">HRQ91_06120</name>
</gene>
<feature type="chain" id="PRO_5037790387" evidence="1">
    <location>
        <begin position="24"/>
        <end position="380"/>
    </location>
</feature>
<dbReference type="Proteomes" id="UP000671908">
    <property type="component" value="Chromosome"/>
</dbReference>
<dbReference type="AlphaFoldDB" id="A0A975F453"/>
<organism evidence="2 3">
    <name type="scientific">Treponema parvum</name>
    <dbReference type="NCBI Taxonomy" id="138851"/>
    <lineage>
        <taxon>Bacteria</taxon>
        <taxon>Pseudomonadati</taxon>
        <taxon>Spirochaetota</taxon>
        <taxon>Spirochaetia</taxon>
        <taxon>Spirochaetales</taxon>
        <taxon>Treponemataceae</taxon>
        <taxon>Treponema</taxon>
    </lineage>
</organism>
<dbReference type="EMBL" id="CP054142">
    <property type="protein sequence ID" value="QTQ14065.1"/>
    <property type="molecule type" value="Genomic_DNA"/>
</dbReference>
<keyword evidence="3" id="KW-1185">Reference proteome</keyword>